<evidence type="ECO:0000256" key="3">
    <source>
        <dbReference type="ARBA" id="ARBA00034247"/>
    </source>
</evidence>
<organism evidence="7 8">
    <name type="scientific">Metallibacterium scheffleri</name>
    <dbReference type="NCBI Taxonomy" id="993689"/>
    <lineage>
        <taxon>Bacteria</taxon>
        <taxon>Pseudomonadati</taxon>
        <taxon>Pseudomonadota</taxon>
        <taxon>Gammaproteobacteria</taxon>
        <taxon>Lysobacterales</taxon>
        <taxon>Rhodanobacteraceae</taxon>
        <taxon>Metallibacterium</taxon>
    </lineage>
</organism>
<dbReference type="Proteomes" id="UP000307749">
    <property type="component" value="Unassembled WGS sequence"/>
</dbReference>
<evidence type="ECO:0000256" key="1">
    <source>
        <dbReference type="ARBA" id="ARBA00001946"/>
    </source>
</evidence>
<dbReference type="PANTHER" id="PTHR45138:SF9">
    <property type="entry name" value="DIGUANYLATE CYCLASE DGCM-RELATED"/>
    <property type="match status" value="1"/>
</dbReference>
<dbReference type="InterPro" id="IPR003018">
    <property type="entry name" value="GAF"/>
</dbReference>
<evidence type="ECO:0000256" key="2">
    <source>
        <dbReference type="ARBA" id="ARBA00012528"/>
    </source>
</evidence>
<dbReference type="CDD" id="cd01949">
    <property type="entry name" value="GGDEF"/>
    <property type="match status" value="1"/>
</dbReference>
<dbReference type="Pfam" id="PF00990">
    <property type="entry name" value="GGDEF"/>
    <property type="match status" value="1"/>
</dbReference>
<accession>A0A4S3KNM0</accession>
<evidence type="ECO:0000256" key="4">
    <source>
        <dbReference type="SAM" id="Coils"/>
    </source>
</evidence>
<keyword evidence="4" id="KW-0175">Coiled coil</keyword>
<dbReference type="InterPro" id="IPR029016">
    <property type="entry name" value="GAF-like_dom_sf"/>
</dbReference>
<comment type="cofactor">
    <cofactor evidence="1">
        <name>Mg(2+)</name>
        <dbReference type="ChEBI" id="CHEBI:18420"/>
    </cofactor>
</comment>
<keyword evidence="8" id="KW-1185">Reference proteome</keyword>
<comment type="caution">
    <text evidence="7">The sequence shown here is derived from an EMBL/GenBank/DDBJ whole genome shotgun (WGS) entry which is preliminary data.</text>
</comment>
<sequence>MPRRFAANTMSQRPISMPARRSSPAEVTCALRLALHDTVDTAHWMMQLRHALHAQHPEARVELLRHDIELPAPRSNHARSLRVLAQDGTLLALLRIQHDSALTRQRLATLLRPMLPGLARRLALERLHARASLADLMLDLSHVLLFEDDLDVLLAGVIAYLRERFSLSLATLILRESDTRWRLRAAAGNSTRFALTPGSLWSAQRGLTGKALRLGHTLYVPDVRVEADYVVGSTLTQAELLIPIKHAGVILGLLNLESPSAESFTAEIREVLDVLADQIGGVLHLRLLQAQLTSMNRKASALAAELARVNTRLKRSNRSLDKLSRTDELTGAKNRRGFEQALRDAWHLAKTRQQPLGMLIVDIDHFKAYNDHYGHPAGDACLSRVGALIRRALRDEDSVFARYGGEEFAIVLPGIDATMALAVAERVRKTVFAARIVHTATPLGRISLSVGATSLIPMPQHNARLLVRLADQALYRAKHAGRNRACMAGMAESTEVATHAASTRKSSKRATT</sequence>
<evidence type="ECO:0000259" key="6">
    <source>
        <dbReference type="PROSITE" id="PS50887"/>
    </source>
</evidence>
<dbReference type="PROSITE" id="PS50887">
    <property type="entry name" value="GGDEF"/>
    <property type="match status" value="1"/>
</dbReference>
<comment type="catalytic activity">
    <reaction evidence="3">
        <text>2 GTP = 3',3'-c-di-GMP + 2 diphosphate</text>
        <dbReference type="Rhea" id="RHEA:24898"/>
        <dbReference type="ChEBI" id="CHEBI:33019"/>
        <dbReference type="ChEBI" id="CHEBI:37565"/>
        <dbReference type="ChEBI" id="CHEBI:58805"/>
        <dbReference type="EC" id="2.7.7.65"/>
    </reaction>
</comment>
<feature type="domain" description="GGDEF" evidence="6">
    <location>
        <begin position="354"/>
        <end position="490"/>
    </location>
</feature>
<dbReference type="GO" id="GO:0005886">
    <property type="term" value="C:plasma membrane"/>
    <property type="evidence" value="ECO:0007669"/>
    <property type="project" value="TreeGrafter"/>
</dbReference>
<dbReference type="Gene3D" id="3.30.450.40">
    <property type="match status" value="1"/>
</dbReference>
<evidence type="ECO:0000256" key="5">
    <source>
        <dbReference type="SAM" id="MobiDB-lite"/>
    </source>
</evidence>
<dbReference type="InterPro" id="IPR029787">
    <property type="entry name" value="Nucleotide_cyclase"/>
</dbReference>
<dbReference type="FunFam" id="3.30.70.270:FF:000001">
    <property type="entry name" value="Diguanylate cyclase domain protein"/>
    <property type="match status" value="1"/>
</dbReference>
<dbReference type="SMART" id="SM00267">
    <property type="entry name" value="GGDEF"/>
    <property type="match status" value="1"/>
</dbReference>
<evidence type="ECO:0000313" key="8">
    <source>
        <dbReference type="Proteomes" id="UP000307749"/>
    </source>
</evidence>
<gene>
    <name evidence="7" type="ORF">B1806_08575</name>
</gene>
<dbReference type="SMART" id="SM00065">
    <property type="entry name" value="GAF"/>
    <property type="match status" value="1"/>
</dbReference>
<protein>
    <recommendedName>
        <fullName evidence="2">diguanylate cyclase</fullName>
        <ecNumber evidence="2">2.7.7.65</ecNumber>
    </recommendedName>
</protein>
<dbReference type="GO" id="GO:0052621">
    <property type="term" value="F:diguanylate cyclase activity"/>
    <property type="evidence" value="ECO:0007669"/>
    <property type="project" value="UniProtKB-EC"/>
</dbReference>
<feature type="coiled-coil region" evidence="4">
    <location>
        <begin position="285"/>
        <end position="326"/>
    </location>
</feature>
<dbReference type="PANTHER" id="PTHR45138">
    <property type="entry name" value="REGULATORY COMPONENTS OF SENSORY TRANSDUCTION SYSTEM"/>
    <property type="match status" value="1"/>
</dbReference>
<dbReference type="InterPro" id="IPR043128">
    <property type="entry name" value="Rev_trsase/Diguanyl_cyclase"/>
</dbReference>
<evidence type="ECO:0000313" key="7">
    <source>
        <dbReference type="EMBL" id="THD10410.1"/>
    </source>
</evidence>
<dbReference type="OrthoDB" id="9803824at2"/>
<dbReference type="SUPFAM" id="SSF55781">
    <property type="entry name" value="GAF domain-like"/>
    <property type="match status" value="1"/>
</dbReference>
<dbReference type="SUPFAM" id="SSF55073">
    <property type="entry name" value="Nucleotide cyclase"/>
    <property type="match status" value="1"/>
</dbReference>
<dbReference type="GO" id="GO:1902201">
    <property type="term" value="P:negative regulation of bacterial-type flagellum-dependent cell motility"/>
    <property type="evidence" value="ECO:0007669"/>
    <property type="project" value="TreeGrafter"/>
</dbReference>
<feature type="region of interest" description="Disordered" evidence="5">
    <location>
        <begin position="1"/>
        <end position="21"/>
    </location>
</feature>
<name>A0A4S3KNM0_9GAMM</name>
<dbReference type="EMBL" id="MWQO01000028">
    <property type="protein sequence ID" value="THD10410.1"/>
    <property type="molecule type" value="Genomic_DNA"/>
</dbReference>
<dbReference type="InterPro" id="IPR000160">
    <property type="entry name" value="GGDEF_dom"/>
</dbReference>
<dbReference type="InterPro" id="IPR050469">
    <property type="entry name" value="Diguanylate_Cyclase"/>
</dbReference>
<dbReference type="EC" id="2.7.7.65" evidence="2"/>
<reference evidence="7 8" key="1">
    <citation type="submission" date="2017-02" db="EMBL/GenBank/DDBJ databases">
        <title>Whole genome sequencing of Metallibacterium scheffleri DSM 24874 (T).</title>
        <authorList>
            <person name="Kumar S."/>
            <person name="Patil P."/>
            <person name="Patil P.B."/>
        </authorList>
    </citation>
    <scope>NUCLEOTIDE SEQUENCE [LARGE SCALE GENOMIC DNA]</scope>
    <source>
        <strain evidence="7 8">DSM 24874</strain>
    </source>
</reference>
<dbReference type="NCBIfam" id="TIGR00254">
    <property type="entry name" value="GGDEF"/>
    <property type="match status" value="1"/>
</dbReference>
<dbReference type="STRING" id="993689.GCA_002077135_01886"/>
<dbReference type="AlphaFoldDB" id="A0A4S3KNM0"/>
<dbReference type="GO" id="GO:0043709">
    <property type="term" value="P:cell adhesion involved in single-species biofilm formation"/>
    <property type="evidence" value="ECO:0007669"/>
    <property type="project" value="TreeGrafter"/>
</dbReference>
<proteinExistence type="predicted"/>
<dbReference type="Gene3D" id="3.30.70.270">
    <property type="match status" value="1"/>
</dbReference>
<dbReference type="Pfam" id="PF13185">
    <property type="entry name" value="GAF_2"/>
    <property type="match status" value="1"/>
</dbReference>